<keyword evidence="3" id="KW-1185">Reference proteome</keyword>
<dbReference type="AlphaFoldDB" id="A0A1C3YNN3"/>
<keyword evidence="1" id="KW-0235">DNA replication</keyword>
<dbReference type="InterPro" id="IPR036654">
    <property type="entry name" value="DNA_pol_III_psi_sf"/>
</dbReference>
<evidence type="ECO:0000313" key="2">
    <source>
        <dbReference type="EMBL" id="SCB71707.1"/>
    </source>
</evidence>
<dbReference type="EMBL" id="FMAQ01000001">
    <property type="protein sequence ID" value="SCB71707.1"/>
    <property type="molecule type" value="Genomic_DNA"/>
</dbReference>
<accession>A0A1C3YNN3</accession>
<dbReference type="STRING" id="1798182.GA0061081_10112"/>
<dbReference type="PIRSF" id="PIRSF029225">
    <property type="entry name" value="DNA_pol_III_psi"/>
    <property type="match status" value="1"/>
</dbReference>
<reference evidence="3" key="1">
    <citation type="submission" date="2016-08" db="EMBL/GenBank/DDBJ databases">
        <authorList>
            <person name="Varghese N."/>
            <person name="Submissions Spin"/>
        </authorList>
    </citation>
    <scope>NUCLEOTIDE SEQUENCE [LARGE SCALE GENOMIC DNA]</scope>
    <source>
        <strain evidence="3">R-53248</strain>
    </source>
</reference>
<dbReference type="OrthoDB" id="5682636at2"/>
<name>A0A1C3YNN3_9GAMM</name>
<keyword evidence="1" id="KW-0239">DNA-directed DNA polymerase</keyword>
<comment type="function">
    <text evidence="1">Part of the beta sliding clamp loading complex, which hydrolyzes ATP to load the beta clamp onto primed DNA to form the DNA replication pre-initiation complex. DNA polymerase III is a complex, multichain enzyme responsible for most of the replicative synthesis in bacteria. This DNA polymerase also exhibits 3' to 5' exonuclease activity.</text>
</comment>
<dbReference type="Gene3D" id="3.40.50.10220">
    <property type="entry name" value="DNA polymerase III, psi subunit"/>
    <property type="match status" value="1"/>
</dbReference>
<dbReference type="GO" id="GO:0003887">
    <property type="term" value="F:DNA-directed DNA polymerase activity"/>
    <property type="evidence" value="ECO:0007669"/>
    <property type="project" value="UniProtKB-KW"/>
</dbReference>
<organism evidence="2 3">
    <name type="scientific">Gilliamella bombicola</name>
    <dbReference type="NCBI Taxonomy" id="1798182"/>
    <lineage>
        <taxon>Bacteria</taxon>
        <taxon>Pseudomonadati</taxon>
        <taxon>Pseudomonadota</taxon>
        <taxon>Gammaproteobacteria</taxon>
        <taxon>Orbales</taxon>
        <taxon>Orbaceae</taxon>
        <taxon>Gilliamella</taxon>
    </lineage>
</organism>
<evidence type="ECO:0000313" key="3">
    <source>
        <dbReference type="Proteomes" id="UP000199670"/>
    </source>
</evidence>
<proteinExistence type="predicted"/>
<gene>
    <name evidence="2" type="ORF">GA0061081_10112</name>
</gene>
<sequence>MTQQDWYLKQCNITQYVLRNTNVFKGEIAPHISDKIRLIVVAKQQPTQKIYLDILNAISLTQDQVLVLTPSQLIVPANDIKTVIWFIDVKPEESWQNPLTIQTASLDQLAKTPQQKRLLWQQLCQYENYFHPDRT</sequence>
<dbReference type="RefSeq" id="WP_091345899.1">
    <property type="nucleotide sequence ID" value="NZ_FMAQ01000001.1"/>
</dbReference>
<dbReference type="InterPro" id="IPR004615">
    <property type="entry name" value="DNA_pol_III_psi"/>
</dbReference>
<dbReference type="Pfam" id="PF03603">
    <property type="entry name" value="DNA_III_psi"/>
    <property type="match status" value="1"/>
</dbReference>
<dbReference type="GO" id="GO:0008408">
    <property type="term" value="F:3'-5' exonuclease activity"/>
    <property type="evidence" value="ECO:0007669"/>
    <property type="project" value="InterPro"/>
</dbReference>
<keyword evidence="1" id="KW-0548">Nucleotidyltransferase</keyword>
<dbReference type="Proteomes" id="UP000199670">
    <property type="component" value="Unassembled WGS sequence"/>
</dbReference>
<dbReference type="GO" id="GO:0006260">
    <property type="term" value="P:DNA replication"/>
    <property type="evidence" value="ECO:0007669"/>
    <property type="project" value="UniProtKB-KW"/>
</dbReference>
<evidence type="ECO:0000256" key="1">
    <source>
        <dbReference type="PIRNR" id="PIRNR029225"/>
    </source>
</evidence>
<dbReference type="SUPFAM" id="SSF102220">
    <property type="entry name" value="DNA polymerase III psi subunit"/>
    <property type="match status" value="1"/>
</dbReference>
<protein>
    <recommendedName>
        <fullName evidence="1">DNA polymerase III subunit psi</fullName>
    </recommendedName>
</protein>
<keyword evidence="1" id="KW-0808">Transferase</keyword>